<dbReference type="Gene3D" id="3.40.50.2000">
    <property type="entry name" value="Glycogen Phosphorylase B"/>
    <property type="match status" value="2"/>
</dbReference>
<dbReference type="RefSeq" id="WP_107930480.1">
    <property type="nucleotide sequence ID" value="NZ_PZZN01000001.1"/>
</dbReference>
<protein>
    <recommendedName>
        <fullName evidence="3">Glycosyltransferase involved in cell wall biosynthesis</fullName>
    </recommendedName>
</protein>
<sequence>MADPLRVLAWPAGDPSDLNPYVRRMYGAFRAPAASITAFRPLMRRIPAADIFHIHWPEGIFEGSGSNNPAIVAAKAARVLNAARGIRRSGGKLVVTAHNVTPHRDLTGWRHRVWHAYHARLLGQIDHLIGLSAASLEHYRAAHPAIAAVAGTIIPHPHYREDYPAIPRAEARAAWAIPDGIWVLGMIGSLRPSKNLVEAAEAFLAIRRPDEMLLIAGDAGDDDIAAQLAGVAARSDGTIRVVTGPLDDARFASAIAACDACLMNQISTLNSGTALVTLSLDRPLLAPAVGTLPSLAAEIAGGWVTLFDPPLAPPALRANIDMLRTSPPGGRPDLEPLDPMRLSEAMLAQFKKVASG</sequence>
<dbReference type="SUPFAM" id="SSF53756">
    <property type="entry name" value="UDP-Glycosyltransferase/glycogen phosphorylase"/>
    <property type="match status" value="1"/>
</dbReference>
<keyword evidence="2" id="KW-1185">Reference proteome</keyword>
<reference evidence="1 2" key="1">
    <citation type="submission" date="2018-04" db="EMBL/GenBank/DDBJ databases">
        <title>Genomic Encyclopedia of Type Strains, Phase III (KMG-III): the genomes of soil and plant-associated and newly described type strains.</title>
        <authorList>
            <person name="Whitman W."/>
        </authorList>
    </citation>
    <scope>NUCLEOTIDE SEQUENCE [LARGE SCALE GENOMIC DNA]</scope>
    <source>
        <strain evidence="1 2">NW12</strain>
    </source>
</reference>
<evidence type="ECO:0000313" key="2">
    <source>
        <dbReference type="Proteomes" id="UP000240996"/>
    </source>
</evidence>
<proteinExistence type="predicted"/>
<dbReference type="EMBL" id="PZZN01000001">
    <property type="protein sequence ID" value="PTM47432.1"/>
    <property type="molecule type" value="Genomic_DNA"/>
</dbReference>
<organism evidence="1 2">
    <name type="scientific">Sphingomonas aerolata</name>
    <dbReference type="NCBI Taxonomy" id="185951"/>
    <lineage>
        <taxon>Bacteria</taxon>
        <taxon>Pseudomonadati</taxon>
        <taxon>Pseudomonadota</taxon>
        <taxon>Alphaproteobacteria</taxon>
        <taxon>Sphingomonadales</taxon>
        <taxon>Sphingomonadaceae</taxon>
        <taxon>Sphingomonas</taxon>
    </lineage>
</organism>
<comment type="caution">
    <text evidence="1">The sequence shown here is derived from an EMBL/GenBank/DDBJ whole genome shotgun (WGS) entry which is preliminary data.</text>
</comment>
<name>A0A2T4YUE9_9SPHN</name>
<accession>A0A2T4YUE9</accession>
<dbReference type="Proteomes" id="UP000240996">
    <property type="component" value="Unassembled WGS sequence"/>
</dbReference>
<evidence type="ECO:0000313" key="1">
    <source>
        <dbReference type="EMBL" id="PTM47432.1"/>
    </source>
</evidence>
<dbReference type="AlphaFoldDB" id="A0A2T4YUE9"/>
<evidence type="ECO:0008006" key="3">
    <source>
        <dbReference type="Google" id="ProtNLM"/>
    </source>
</evidence>
<gene>
    <name evidence="1" type="ORF">C8J24_0829</name>
</gene>